<sequence>MSTSTAFKFEGPKQPRAPRISAADWENRKPRLRELYDQKTLTQLMEVMTAEGLEATPKQYDYQFRKWGWQKYGRGKAAEDDPVDAGAVSRLLPTFLEGETATESDSSKKRPQSIQSIETNGSVSTSPVLPPKKKAKWSDKEVLPQNYGPQSRSAPSMYVYNPVIGEAHRRKFRGRYYEDNASSGSQMPIVAWTLRNLASTSSTSPGTDAISTEAEADSNRGADETTTTTTTTTTTPYSEAPKARDLLRSIQSFQADKKSSISALVNFIGRPSKDSYQRHLDKAIQLTNATRNYDPVLLRRCPARAAQETSQRKFVRKVLISRMKALFTLRSMGPLEEMLSRMLLAQSFAQDGQSALSKHLLDSTPDPAKDSGSVGNPFILLAYLHYKHPRPRTIAPSRDTNHTDSSGVDQLASVTYQDFCQFAYSQGNQPLPYRREASSRNDPITVISDYVRTCIHWCSSALWGQSFDKTRWTSTDSLIDDRLRMDILKIQTQSDEDLLTSFLQHLYLRTTPTDLTGGSLAKSGSPVQSPTAVSESEVTDITNLLWPGTEAVIVHSTSSGRPGQHKMLMREAAISFFKHRFSLMGSELSLKSRGSKWSYTGSVDEMSDMLRDSLSISDSPKQDQTQQSALEMIPNDAFSLDNSIEGKDDKLDIKATARTPQRIAANSAGWYCCVCGGGPLDFITDTCPDCLMLRCSKGCTILTPTPVEKAFGIQGKSARN</sequence>
<feature type="region of interest" description="Disordered" evidence="1">
    <location>
        <begin position="1"/>
        <end position="25"/>
    </location>
</feature>
<feature type="domain" description="Clr5" evidence="2">
    <location>
        <begin position="22"/>
        <end position="71"/>
    </location>
</feature>
<proteinExistence type="predicted"/>
<dbReference type="EMBL" id="JAQQWN010000002">
    <property type="protein sequence ID" value="KAK8093713.1"/>
    <property type="molecule type" value="Genomic_DNA"/>
</dbReference>
<dbReference type="GeneID" id="92037773"/>
<dbReference type="Pfam" id="PF14420">
    <property type="entry name" value="Clr5"/>
    <property type="match status" value="1"/>
</dbReference>
<feature type="compositionally biased region" description="Polar residues" evidence="1">
    <location>
        <begin position="200"/>
        <end position="210"/>
    </location>
</feature>
<evidence type="ECO:0000313" key="4">
    <source>
        <dbReference type="Proteomes" id="UP001433268"/>
    </source>
</evidence>
<name>A0ABR1XAL2_9PEZI</name>
<dbReference type="RefSeq" id="XP_066674486.1">
    <property type="nucleotide sequence ID" value="XM_066804713.1"/>
</dbReference>
<protein>
    <recommendedName>
        <fullName evidence="2">Clr5 domain-containing protein</fullName>
    </recommendedName>
</protein>
<evidence type="ECO:0000259" key="2">
    <source>
        <dbReference type="Pfam" id="PF14420"/>
    </source>
</evidence>
<feature type="region of interest" description="Disordered" evidence="1">
    <location>
        <begin position="98"/>
        <end position="154"/>
    </location>
</feature>
<accession>A0ABR1XAL2</accession>
<feature type="compositionally biased region" description="Low complexity" evidence="1">
    <location>
        <begin position="225"/>
        <end position="235"/>
    </location>
</feature>
<gene>
    <name evidence="3" type="ORF">PG997_000398</name>
</gene>
<keyword evidence="4" id="KW-1185">Reference proteome</keyword>
<feature type="region of interest" description="Disordered" evidence="1">
    <location>
        <begin position="200"/>
        <end position="240"/>
    </location>
</feature>
<evidence type="ECO:0000313" key="3">
    <source>
        <dbReference type="EMBL" id="KAK8093713.1"/>
    </source>
</evidence>
<evidence type="ECO:0000256" key="1">
    <source>
        <dbReference type="SAM" id="MobiDB-lite"/>
    </source>
</evidence>
<dbReference type="Proteomes" id="UP001433268">
    <property type="component" value="Unassembled WGS sequence"/>
</dbReference>
<reference evidence="3 4" key="1">
    <citation type="submission" date="2023-01" db="EMBL/GenBank/DDBJ databases">
        <title>Analysis of 21 Apiospora genomes using comparative genomics revels a genus with tremendous synthesis potential of carbohydrate active enzymes and secondary metabolites.</title>
        <authorList>
            <person name="Sorensen T."/>
        </authorList>
    </citation>
    <scope>NUCLEOTIDE SEQUENCE [LARGE SCALE GENOMIC DNA]</scope>
    <source>
        <strain evidence="3 4">CBS 114990</strain>
    </source>
</reference>
<organism evidence="3 4">
    <name type="scientific">Apiospora hydei</name>
    <dbReference type="NCBI Taxonomy" id="1337664"/>
    <lineage>
        <taxon>Eukaryota</taxon>
        <taxon>Fungi</taxon>
        <taxon>Dikarya</taxon>
        <taxon>Ascomycota</taxon>
        <taxon>Pezizomycotina</taxon>
        <taxon>Sordariomycetes</taxon>
        <taxon>Xylariomycetidae</taxon>
        <taxon>Amphisphaeriales</taxon>
        <taxon>Apiosporaceae</taxon>
        <taxon>Apiospora</taxon>
    </lineage>
</organism>
<comment type="caution">
    <text evidence="3">The sequence shown here is derived from an EMBL/GenBank/DDBJ whole genome shotgun (WGS) entry which is preliminary data.</text>
</comment>
<feature type="compositionally biased region" description="Polar residues" evidence="1">
    <location>
        <begin position="112"/>
        <end position="127"/>
    </location>
</feature>
<dbReference type="InterPro" id="IPR025676">
    <property type="entry name" value="Clr5_dom"/>
</dbReference>